<keyword evidence="5 9" id="KW-0997">Cell inner membrane</keyword>
<name>A0ABT1D170_9PROT</name>
<comment type="subcellular location">
    <subcellularLocation>
        <location evidence="1 9">Cell inner membrane</location>
        <topology evidence="1 9">Single-pass membrane protein</topology>
    </subcellularLocation>
</comment>
<dbReference type="InterPro" id="IPR050739">
    <property type="entry name" value="MFP"/>
</dbReference>
<dbReference type="InterPro" id="IPR058781">
    <property type="entry name" value="HH_AprE-like"/>
</dbReference>
<evidence type="ECO:0000256" key="10">
    <source>
        <dbReference type="SAM" id="Coils"/>
    </source>
</evidence>
<feature type="domain" description="AprE-like beta-barrel" evidence="12">
    <location>
        <begin position="347"/>
        <end position="446"/>
    </location>
</feature>
<dbReference type="RefSeq" id="WP_252952257.1">
    <property type="nucleotide sequence ID" value="NZ_JAFIRR010000030.1"/>
</dbReference>
<evidence type="ECO:0000256" key="8">
    <source>
        <dbReference type="ARBA" id="ARBA00023136"/>
    </source>
</evidence>
<comment type="similarity">
    <text evidence="2 9">Belongs to the membrane fusion protein (MFP) (TC 8.A.1) family.</text>
</comment>
<feature type="domain" description="AprE-like long alpha-helical hairpin" evidence="11">
    <location>
        <begin position="126"/>
        <end position="303"/>
    </location>
</feature>
<dbReference type="NCBIfam" id="TIGR01843">
    <property type="entry name" value="type_I_hlyD"/>
    <property type="match status" value="1"/>
</dbReference>
<keyword evidence="7 9" id="KW-1133">Transmembrane helix</keyword>
<reference evidence="13 14" key="1">
    <citation type="submission" date="2021-12" db="EMBL/GenBank/DDBJ databases">
        <title>Siccirubricoccus leaddurans sp. nov., a high concentration Zn2+ tolerance bacterium.</title>
        <authorList>
            <person name="Cao Y."/>
        </authorList>
    </citation>
    <scope>NUCLEOTIDE SEQUENCE [LARGE SCALE GENOMIC DNA]</scope>
    <source>
        <strain evidence="13 14">KC 17139</strain>
    </source>
</reference>
<sequence length="469" mass="50905">MPSDAALPALPFRAIGRRRRAPKPVPVAPEAIPFQDDLHALLAEPPPPFLGGAHYLVALLFLALLALACVARVDMVVTASGRLAPDSPPIVLQPMERAVLTELRVKPGEEVKRGQVLAVLDSTFTAADIAALTTQRQTLLAQRRRLEAEMSDQPLPPPPPGDQDQLLQSVLHAQREAVRRARLRAFEEEIGSIAASLRTLEDSTGLLAEQSAIARDVETMRARLMEGQVGSRLNLLGARSQRLKADQDLSQARNRMAELRHALQAKQAERQTFLDDWQRQLLEELVRIRGELSRTEETLAKANRLAELTLVTAPQDGIVQEVARRSAGSVLREAEPLVVLVPAHVPLIAEAAVRSADIGYLRQGAEVVLKVDAFPFNRHGALHGTLLSVGQDSFARQPAAEARPDPGAAGAFHAARIGLTQTALTNLPPGARPLPGMTLSAEIKVGSRRVISYLVDPLLRGLQESIREP</sequence>
<evidence type="ECO:0000256" key="3">
    <source>
        <dbReference type="ARBA" id="ARBA00022448"/>
    </source>
</evidence>
<proteinExistence type="inferred from homology"/>
<keyword evidence="3 9" id="KW-0813">Transport</keyword>
<dbReference type="Pfam" id="PF25994">
    <property type="entry name" value="HH_AprE"/>
    <property type="match status" value="1"/>
</dbReference>
<feature type="coiled-coil region" evidence="10">
    <location>
        <begin position="242"/>
        <end position="305"/>
    </location>
</feature>
<keyword evidence="8 9" id="KW-0472">Membrane</keyword>
<dbReference type="EMBL" id="JAFIRR010000030">
    <property type="protein sequence ID" value="MCO6415659.1"/>
    <property type="molecule type" value="Genomic_DNA"/>
</dbReference>
<keyword evidence="4 9" id="KW-1003">Cell membrane</keyword>
<evidence type="ECO:0000256" key="7">
    <source>
        <dbReference type="ARBA" id="ARBA00022989"/>
    </source>
</evidence>
<evidence type="ECO:0000256" key="2">
    <source>
        <dbReference type="ARBA" id="ARBA00009477"/>
    </source>
</evidence>
<feature type="transmembrane region" description="Helical" evidence="9">
    <location>
        <begin position="52"/>
        <end position="73"/>
    </location>
</feature>
<keyword evidence="10" id="KW-0175">Coiled coil</keyword>
<evidence type="ECO:0000259" key="11">
    <source>
        <dbReference type="Pfam" id="PF25994"/>
    </source>
</evidence>
<accession>A0ABT1D170</accession>
<dbReference type="InterPro" id="IPR058982">
    <property type="entry name" value="Beta-barrel_AprE"/>
</dbReference>
<evidence type="ECO:0000256" key="9">
    <source>
        <dbReference type="RuleBase" id="RU365093"/>
    </source>
</evidence>
<keyword evidence="6 9" id="KW-0812">Transmembrane</keyword>
<evidence type="ECO:0000313" key="14">
    <source>
        <dbReference type="Proteomes" id="UP001523392"/>
    </source>
</evidence>
<evidence type="ECO:0000256" key="6">
    <source>
        <dbReference type="ARBA" id="ARBA00022692"/>
    </source>
</evidence>
<keyword evidence="14" id="KW-1185">Reference proteome</keyword>
<dbReference type="Proteomes" id="UP001523392">
    <property type="component" value="Unassembled WGS sequence"/>
</dbReference>
<evidence type="ECO:0000256" key="1">
    <source>
        <dbReference type="ARBA" id="ARBA00004377"/>
    </source>
</evidence>
<dbReference type="PRINTS" id="PR01490">
    <property type="entry name" value="RTXTOXIND"/>
</dbReference>
<evidence type="ECO:0000313" key="13">
    <source>
        <dbReference type="EMBL" id="MCO6415659.1"/>
    </source>
</evidence>
<protein>
    <recommendedName>
        <fullName evidence="9">Membrane fusion protein (MFP) family protein</fullName>
    </recommendedName>
</protein>
<dbReference type="Gene3D" id="2.40.50.100">
    <property type="match status" value="1"/>
</dbReference>
<dbReference type="InterPro" id="IPR010129">
    <property type="entry name" value="T1SS_HlyD"/>
</dbReference>
<evidence type="ECO:0000256" key="5">
    <source>
        <dbReference type="ARBA" id="ARBA00022519"/>
    </source>
</evidence>
<dbReference type="Pfam" id="PF26002">
    <property type="entry name" value="Beta-barrel_AprE"/>
    <property type="match status" value="1"/>
</dbReference>
<evidence type="ECO:0000259" key="12">
    <source>
        <dbReference type="Pfam" id="PF26002"/>
    </source>
</evidence>
<gene>
    <name evidence="13" type="ORF">JYK14_05635</name>
</gene>
<evidence type="ECO:0000256" key="4">
    <source>
        <dbReference type="ARBA" id="ARBA00022475"/>
    </source>
</evidence>
<organism evidence="13 14">
    <name type="scientific">Siccirubricoccus soli</name>
    <dbReference type="NCBI Taxonomy" id="2899147"/>
    <lineage>
        <taxon>Bacteria</taxon>
        <taxon>Pseudomonadati</taxon>
        <taxon>Pseudomonadota</taxon>
        <taxon>Alphaproteobacteria</taxon>
        <taxon>Acetobacterales</taxon>
        <taxon>Roseomonadaceae</taxon>
        <taxon>Siccirubricoccus</taxon>
    </lineage>
</organism>
<dbReference type="PANTHER" id="PTHR30386">
    <property type="entry name" value="MEMBRANE FUSION SUBUNIT OF EMRAB-TOLC MULTIDRUG EFFLUX PUMP"/>
    <property type="match status" value="1"/>
</dbReference>
<dbReference type="PANTHER" id="PTHR30386:SF26">
    <property type="entry name" value="TRANSPORT PROTEIN COMB"/>
    <property type="match status" value="1"/>
</dbReference>
<comment type="caution">
    <text evidence="13">The sequence shown here is derived from an EMBL/GenBank/DDBJ whole genome shotgun (WGS) entry which is preliminary data.</text>
</comment>